<keyword evidence="7" id="KW-0675">Receptor</keyword>
<name>A0ABN8RFG5_9CNID</name>
<evidence type="ECO:0000256" key="7">
    <source>
        <dbReference type="ARBA" id="ARBA00023170"/>
    </source>
</evidence>
<dbReference type="SMART" id="SM01381">
    <property type="entry name" value="7TM_GPCR_Srsx"/>
    <property type="match status" value="1"/>
</dbReference>
<feature type="transmembrane region" description="Helical" evidence="9">
    <location>
        <begin position="175"/>
        <end position="199"/>
    </location>
</feature>
<organism evidence="11 12">
    <name type="scientific">Porites lobata</name>
    <dbReference type="NCBI Taxonomy" id="104759"/>
    <lineage>
        <taxon>Eukaryota</taxon>
        <taxon>Metazoa</taxon>
        <taxon>Cnidaria</taxon>
        <taxon>Anthozoa</taxon>
        <taxon>Hexacorallia</taxon>
        <taxon>Scleractinia</taxon>
        <taxon>Fungiina</taxon>
        <taxon>Poritidae</taxon>
        <taxon>Porites</taxon>
    </lineage>
</organism>
<keyword evidence="2" id="KW-1003">Cell membrane</keyword>
<keyword evidence="8" id="KW-0807">Transducer</keyword>
<keyword evidence="3 9" id="KW-0812">Transmembrane</keyword>
<evidence type="ECO:0000256" key="4">
    <source>
        <dbReference type="ARBA" id="ARBA00022989"/>
    </source>
</evidence>
<evidence type="ECO:0000256" key="5">
    <source>
        <dbReference type="ARBA" id="ARBA00023040"/>
    </source>
</evidence>
<dbReference type="PRINTS" id="PR00237">
    <property type="entry name" value="GPCRRHODOPSN"/>
</dbReference>
<reference evidence="11 12" key="1">
    <citation type="submission" date="2022-05" db="EMBL/GenBank/DDBJ databases">
        <authorList>
            <consortium name="Genoscope - CEA"/>
            <person name="William W."/>
        </authorList>
    </citation>
    <scope>NUCLEOTIDE SEQUENCE [LARGE SCALE GENOMIC DNA]</scope>
</reference>
<proteinExistence type="predicted"/>
<evidence type="ECO:0000256" key="2">
    <source>
        <dbReference type="ARBA" id="ARBA00022475"/>
    </source>
</evidence>
<dbReference type="Pfam" id="PF00001">
    <property type="entry name" value="7tm_1"/>
    <property type="match status" value="1"/>
</dbReference>
<comment type="caution">
    <text evidence="11">The sequence shown here is derived from an EMBL/GenBank/DDBJ whole genome shotgun (WGS) entry which is preliminary data.</text>
</comment>
<comment type="subcellular location">
    <subcellularLocation>
        <location evidence="1">Cell membrane</location>
        <topology evidence="1">Multi-pass membrane protein</topology>
    </subcellularLocation>
</comment>
<accession>A0ABN8RFG5</accession>
<evidence type="ECO:0000313" key="12">
    <source>
        <dbReference type="Proteomes" id="UP001159405"/>
    </source>
</evidence>
<evidence type="ECO:0000256" key="8">
    <source>
        <dbReference type="ARBA" id="ARBA00023224"/>
    </source>
</evidence>
<feature type="transmembrane region" description="Helical" evidence="9">
    <location>
        <begin position="229"/>
        <end position="253"/>
    </location>
</feature>
<feature type="transmembrane region" description="Helical" evidence="9">
    <location>
        <begin position="123"/>
        <end position="142"/>
    </location>
</feature>
<keyword evidence="4 9" id="KW-1133">Transmembrane helix</keyword>
<dbReference type="PANTHER" id="PTHR24249:SF372">
    <property type="entry name" value="G-PROTEIN COUPLED RECEPTORS FAMILY 1 PROFILE DOMAIN-CONTAINING PROTEIN"/>
    <property type="match status" value="1"/>
</dbReference>
<dbReference type="InterPro" id="IPR017452">
    <property type="entry name" value="GPCR_Rhodpsn_7TM"/>
</dbReference>
<dbReference type="SUPFAM" id="SSF81321">
    <property type="entry name" value="Family A G protein-coupled receptor-like"/>
    <property type="match status" value="1"/>
</dbReference>
<evidence type="ECO:0000256" key="3">
    <source>
        <dbReference type="ARBA" id="ARBA00022692"/>
    </source>
</evidence>
<feature type="transmembrane region" description="Helical" evidence="9">
    <location>
        <begin position="6"/>
        <end position="30"/>
    </location>
</feature>
<dbReference type="PANTHER" id="PTHR24249">
    <property type="entry name" value="HISTAMINE RECEPTOR-RELATED G-PROTEIN COUPLED RECEPTOR"/>
    <property type="match status" value="1"/>
</dbReference>
<dbReference type="InterPro" id="IPR050569">
    <property type="entry name" value="TAAR"/>
</dbReference>
<feature type="transmembrane region" description="Helical" evidence="9">
    <location>
        <begin position="84"/>
        <end position="103"/>
    </location>
</feature>
<evidence type="ECO:0000256" key="6">
    <source>
        <dbReference type="ARBA" id="ARBA00023136"/>
    </source>
</evidence>
<dbReference type="Gene3D" id="1.20.1070.10">
    <property type="entry name" value="Rhodopsin 7-helix transmembrane proteins"/>
    <property type="match status" value="1"/>
</dbReference>
<evidence type="ECO:0000259" key="10">
    <source>
        <dbReference type="PROSITE" id="PS50262"/>
    </source>
</evidence>
<keyword evidence="12" id="KW-1185">Reference proteome</keyword>
<dbReference type="PROSITE" id="PS50262">
    <property type="entry name" value="G_PROTEIN_RECEP_F1_2"/>
    <property type="match status" value="1"/>
</dbReference>
<keyword evidence="5" id="KW-0297">G-protein coupled receptor</keyword>
<evidence type="ECO:0000313" key="11">
    <source>
        <dbReference type="EMBL" id="CAH3177976.1"/>
    </source>
</evidence>
<dbReference type="Proteomes" id="UP001159405">
    <property type="component" value="Unassembled WGS sequence"/>
</dbReference>
<dbReference type="EMBL" id="CALNXK010000233">
    <property type="protein sequence ID" value="CAH3177976.1"/>
    <property type="molecule type" value="Genomic_DNA"/>
</dbReference>
<gene>
    <name evidence="11" type="ORF">PLOB_00020066</name>
</gene>
<feature type="transmembrane region" description="Helical" evidence="9">
    <location>
        <begin position="265"/>
        <end position="287"/>
    </location>
</feature>
<evidence type="ECO:0000256" key="9">
    <source>
        <dbReference type="SAM" id="Phobius"/>
    </source>
</evidence>
<protein>
    <recommendedName>
        <fullName evidence="10">G-protein coupled receptors family 1 profile domain-containing protein</fullName>
    </recommendedName>
</protein>
<dbReference type="InterPro" id="IPR000276">
    <property type="entry name" value="GPCR_Rhodpsn"/>
</dbReference>
<sequence length="304" mass="34970">MTLFDTLEIVFHILVFLATCFGNCLVCIAICRVRALRTVSNIILFSLALADLLMAPVFIFRIIILFEKKEKDHIVCHAMSEAAFTTICVIILHLTAVSIDRFIAIKFPLRYKTITTRRRMKKAVIAIWLLAITGTIVFPHSLPTSEYEDFVDYYDTFHFCLPYTHDHRFENTSKVFAALIIALFLILPIIVTLGSYMYIIKVSCDQREKLEKAAHLERRAVRKLEIKAAATYGIVIGGFMLCFFPLLVGTLYQQFELEKRKDMELIMQILSTVASLCACINPAVYAWRSKEFRKAFKKIITRTQ</sequence>
<feature type="domain" description="G-protein coupled receptors family 1 profile" evidence="10">
    <location>
        <begin position="22"/>
        <end position="285"/>
    </location>
</feature>
<dbReference type="CDD" id="cd00637">
    <property type="entry name" value="7tm_classA_rhodopsin-like"/>
    <property type="match status" value="1"/>
</dbReference>
<feature type="transmembrane region" description="Helical" evidence="9">
    <location>
        <begin position="42"/>
        <end position="64"/>
    </location>
</feature>
<keyword evidence="6 9" id="KW-0472">Membrane</keyword>
<evidence type="ECO:0000256" key="1">
    <source>
        <dbReference type="ARBA" id="ARBA00004651"/>
    </source>
</evidence>